<dbReference type="AlphaFoldDB" id="A0A9W8BI60"/>
<dbReference type="GO" id="GO:0006281">
    <property type="term" value="P:DNA repair"/>
    <property type="evidence" value="ECO:0007669"/>
    <property type="project" value="TreeGrafter"/>
</dbReference>
<evidence type="ECO:0000256" key="2">
    <source>
        <dbReference type="ARBA" id="ARBA00022880"/>
    </source>
</evidence>
<sequence length="857" mass="96123">MEFVEAEEDQQSVTDEQLSREIERFRNVVLSACSALGDTMPVAVSIPSQQTSLSTDGGAEVAQATLVSKMEYVPKSECLPSLKDIKRYIQEDELGEGKMVLQWLGDCRVLQTDIIPLFIHFTRQIQSPQPGHDRDRALKIIMMCVELFVFLTWSMDSEPKEVKVRFIYVLRSYKQAFANPDAVSSLLSIAVTYFRKPIKTDKEALLVKGILYVFRNILAIPDPLISPTSTGLSQVEVHDTLIAVLDKELAIDFFLALASSADDKQLKDLRPTLLDIVYYLFYRVPVSALFDQQQTWFKADDDRRTGRHNNFGGVYAVSTGDSTIMPVFSAKEVLHPFANLFKRRKPVQKPKEKDDSNPVDHEWRILSPSSIPVLRRIAAVFIDSCFNPFVSAAFEDVRASGTVMDASTTRLLYVAGYFVDISLANPAVDIGCTSALVQTHIFGLVMRNASAYVEMKEWVALEPAMYCIQQILLSLARMRGTKLNSLSDNVLSNLFYDGDALDLFVRLCRVFKPTKHTRRFLEQTARLTETFLTTLKSYAQAKTNLVVKRRVKKRAPKRAPKSAHNDKDAPPGTDIASGGKDHDANLAVDTDGPNGTRTRDTEPAGLDNSRSATDESEIDKGAEDSAEDAENEESDDENASEVLVEREFDIAKYERAFATSDVVVSYSHLLAPPSSIEFVYPMLNRIAITYEKPHLFFKKKILNKMLYLFDDQFAYPHRTEMLDLVAWIFRQYMTAISSPALRNHYKAEELNDQLAIECMLAFLKQSRLGTREKPVITRHIVELLAGNGDGRDEGNADRSDSDDADKVSKTTAADGDSGFDFDFDFDFQGPQPAADNAASNSNQGMDDSDIDEQYFSS</sequence>
<dbReference type="PANTHER" id="PTHR22940">
    <property type="entry name" value="TIMEOUT/TIMELESS-2"/>
    <property type="match status" value="1"/>
</dbReference>
<organism evidence="7 8">
    <name type="scientific">Coemansia thaxteri</name>
    <dbReference type="NCBI Taxonomy" id="2663907"/>
    <lineage>
        <taxon>Eukaryota</taxon>
        <taxon>Fungi</taxon>
        <taxon>Fungi incertae sedis</taxon>
        <taxon>Zoopagomycota</taxon>
        <taxon>Kickxellomycotina</taxon>
        <taxon>Kickxellomycetes</taxon>
        <taxon>Kickxellales</taxon>
        <taxon>Kickxellaceae</taxon>
        <taxon>Coemansia</taxon>
    </lineage>
</organism>
<dbReference type="GO" id="GO:0043111">
    <property type="term" value="P:replication fork arrest"/>
    <property type="evidence" value="ECO:0007669"/>
    <property type="project" value="TreeGrafter"/>
</dbReference>
<keyword evidence="8" id="KW-1185">Reference proteome</keyword>
<reference evidence="7" key="1">
    <citation type="submission" date="2022-07" db="EMBL/GenBank/DDBJ databases">
        <title>Phylogenomic reconstructions and comparative analyses of Kickxellomycotina fungi.</title>
        <authorList>
            <person name="Reynolds N.K."/>
            <person name="Stajich J.E."/>
            <person name="Barry K."/>
            <person name="Grigoriev I.V."/>
            <person name="Crous P."/>
            <person name="Smith M.E."/>
        </authorList>
    </citation>
    <scope>NUCLEOTIDE SEQUENCE</scope>
    <source>
        <strain evidence="7">IMI 214461</strain>
    </source>
</reference>
<dbReference type="GO" id="GO:0031298">
    <property type="term" value="C:replication fork protection complex"/>
    <property type="evidence" value="ECO:0007669"/>
    <property type="project" value="TreeGrafter"/>
</dbReference>
<comment type="caution">
    <text evidence="7">The sequence shown here is derived from an EMBL/GenBank/DDBJ whole genome shotgun (WGS) entry which is preliminary data.</text>
</comment>
<keyword evidence="3" id="KW-0539">Nucleus</keyword>
<feature type="compositionally biased region" description="Basic and acidic residues" evidence="5">
    <location>
        <begin position="789"/>
        <end position="808"/>
    </location>
</feature>
<evidence type="ECO:0000256" key="4">
    <source>
        <dbReference type="ARBA" id="ARBA00023306"/>
    </source>
</evidence>
<dbReference type="Proteomes" id="UP001150907">
    <property type="component" value="Unassembled WGS sequence"/>
</dbReference>
<feature type="compositionally biased region" description="Acidic residues" evidence="5">
    <location>
        <begin position="846"/>
        <end position="857"/>
    </location>
</feature>
<feature type="region of interest" description="Disordered" evidence="5">
    <location>
        <begin position="549"/>
        <end position="641"/>
    </location>
</feature>
<dbReference type="PANTHER" id="PTHR22940:SF4">
    <property type="entry name" value="PROTEIN TIMELESS HOMOLOG"/>
    <property type="match status" value="1"/>
</dbReference>
<feature type="compositionally biased region" description="Acidic residues" evidence="5">
    <location>
        <begin position="624"/>
        <end position="639"/>
    </location>
</feature>
<dbReference type="InterPro" id="IPR044998">
    <property type="entry name" value="Timeless"/>
</dbReference>
<accession>A0A9W8BI60</accession>
<gene>
    <name evidence="7" type="primary">TOF1</name>
    <name evidence="7" type="ORF">H4R26_003900</name>
</gene>
<proteinExistence type="predicted"/>
<feature type="compositionally biased region" description="Basic residues" evidence="5">
    <location>
        <begin position="549"/>
        <end position="561"/>
    </location>
</feature>
<keyword evidence="4" id="KW-0131">Cell cycle</keyword>
<dbReference type="GO" id="GO:0000076">
    <property type="term" value="P:DNA replication checkpoint signaling"/>
    <property type="evidence" value="ECO:0007669"/>
    <property type="project" value="TreeGrafter"/>
</dbReference>
<name>A0A9W8BI60_9FUNG</name>
<dbReference type="Pfam" id="PF04821">
    <property type="entry name" value="TIMELESS"/>
    <property type="match status" value="1"/>
</dbReference>
<protein>
    <submittedName>
        <fullName evidence="7">Topoisomerase 1-associated factor 1</fullName>
    </submittedName>
</protein>
<evidence type="ECO:0000256" key="1">
    <source>
        <dbReference type="ARBA" id="ARBA00004123"/>
    </source>
</evidence>
<dbReference type="OrthoDB" id="310853at2759"/>
<dbReference type="GO" id="GO:0003677">
    <property type="term" value="F:DNA binding"/>
    <property type="evidence" value="ECO:0007669"/>
    <property type="project" value="TreeGrafter"/>
</dbReference>
<evidence type="ECO:0000313" key="8">
    <source>
        <dbReference type="Proteomes" id="UP001150907"/>
    </source>
</evidence>
<dbReference type="EMBL" id="JANBQF010000357">
    <property type="protein sequence ID" value="KAJ2001877.1"/>
    <property type="molecule type" value="Genomic_DNA"/>
</dbReference>
<feature type="region of interest" description="Disordered" evidence="5">
    <location>
        <begin position="787"/>
        <end position="857"/>
    </location>
</feature>
<feature type="domain" description="Timeless N-terminal" evidence="6">
    <location>
        <begin position="71"/>
        <end position="294"/>
    </location>
</feature>
<evidence type="ECO:0000313" key="7">
    <source>
        <dbReference type="EMBL" id="KAJ2001877.1"/>
    </source>
</evidence>
<dbReference type="InterPro" id="IPR006906">
    <property type="entry name" value="Timeless_N"/>
</dbReference>
<evidence type="ECO:0000256" key="3">
    <source>
        <dbReference type="ARBA" id="ARBA00023242"/>
    </source>
</evidence>
<keyword evidence="2" id="KW-0236">DNA replication inhibitor</keyword>
<evidence type="ECO:0000259" key="6">
    <source>
        <dbReference type="Pfam" id="PF04821"/>
    </source>
</evidence>
<evidence type="ECO:0000256" key="5">
    <source>
        <dbReference type="SAM" id="MobiDB-lite"/>
    </source>
</evidence>
<comment type="subcellular location">
    <subcellularLocation>
        <location evidence="1">Nucleus</location>
    </subcellularLocation>
</comment>